<dbReference type="InterPro" id="IPR034646">
    <property type="entry name" value="ADCK3_dom"/>
</dbReference>
<evidence type="ECO:0000259" key="5">
    <source>
        <dbReference type="Pfam" id="PF03109"/>
    </source>
</evidence>
<dbReference type="SUPFAM" id="SSF56112">
    <property type="entry name" value="Protein kinase-like (PK-like)"/>
    <property type="match status" value="1"/>
</dbReference>
<dbReference type="AlphaFoldDB" id="A0AB38YEW7"/>
<dbReference type="GO" id="GO:0005524">
    <property type="term" value="F:ATP binding"/>
    <property type="evidence" value="ECO:0007669"/>
    <property type="project" value="UniProtKB-KW"/>
</dbReference>
<keyword evidence="2" id="KW-0808">Transferase</keyword>
<sequence>MSNGKSSPLRTSRLGRIGQFGRLATGLAGGLVAEGARTLASGKRPALRDMMLTPRNLTRIADDMARLRGAAMKVGQLLSMDAGNLLPPELAELLGRLRSQADAMPLHQLSPILVNAWGADWQAHFRRFDQRPMAAASIGQVHYAERLDGTPLAIKVQYPGVKQSIDSDVDNLATLLRVTRLLPDSIELAPLLTEAKLQLHAEADYRREAAAQQRCAARLADDPGLVVSVVQEDLSSDTILAMSFLRGAPLESITAQPQSERNSVVQRLFTLLFRELFEFGEVQTDPNFANFLYLPERGQVGLLDFGATREYAPEAREAYHHLLHSGMHNDTEQMASAARQLGYFAQDIAPAQQTAVLRLFQLACEPLRHDGEYDFGRSDLAQRIRTLGMDLSFEQEYWHSPPVASLFLHRKIAGLFLLAQRLQARVNVRACLPVD</sequence>
<dbReference type="PANTHER" id="PTHR43851:SF3">
    <property type="entry name" value="COENZYME Q8"/>
    <property type="match status" value="1"/>
</dbReference>
<dbReference type="RefSeq" id="WP_304995131.1">
    <property type="nucleotide sequence ID" value="NZ_CP101717.1"/>
</dbReference>
<dbReference type="InterPro" id="IPR004147">
    <property type="entry name" value="ABC1_dom"/>
</dbReference>
<dbReference type="EMBL" id="CP101717">
    <property type="protein sequence ID" value="WLD57848.1"/>
    <property type="molecule type" value="Genomic_DNA"/>
</dbReference>
<reference evidence="6" key="1">
    <citation type="submission" date="2022-07" db="EMBL/GenBank/DDBJ databases">
        <title>Complete genome sequence of Salinispirillum sp. LH10-3-1 capable of multiple carbohydrate inversion isolated from a soda lake.</title>
        <authorList>
            <person name="Liu J."/>
            <person name="Zhai Y."/>
            <person name="Zhang H."/>
            <person name="Yang H."/>
            <person name="Qu J."/>
            <person name="Li J."/>
        </authorList>
    </citation>
    <scope>NUCLEOTIDE SEQUENCE</scope>
    <source>
        <strain evidence="6">LH 10-3-1</strain>
    </source>
</reference>
<evidence type="ECO:0000256" key="3">
    <source>
        <dbReference type="ARBA" id="ARBA00022741"/>
    </source>
</evidence>
<protein>
    <submittedName>
        <fullName evidence="6">AarF/ABC1/UbiB kinase family protein</fullName>
    </submittedName>
</protein>
<evidence type="ECO:0000313" key="6">
    <source>
        <dbReference type="EMBL" id="WLD57848.1"/>
    </source>
</evidence>
<feature type="domain" description="ABC1 atypical kinase-like" evidence="5">
    <location>
        <begin position="96"/>
        <end position="336"/>
    </location>
</feature>
<dbReference type="CDD" id="cd13970">
    <property type="entry name" value="ABC1_ADCK3"/>
    <property type="match status" value="1"/>
</dbReference>
<evidence type="ECO:0000256" key="2">
    <source>
        <dbReference type="ARBA" id="ARBA00022679"/>
    </source>
</evidence>
<organism evidence="6">
    <name type="scientific">Salinispirillum sp. LH 10-3-1</name>
    <dbReference type="NCBI Taxonomy" id="2952525"/>
    <lineage>
        <taxon>Bacteria</taxon>
        <taxon>Pseudomonadati</taxon>
        <taxon>Pseudomonadota</taxon>
        <taxon>Gammaproteobacteria</taxon>
        <taxon>Oceanospirillales</taxon>
        <taxon>Saccharospirillaceae</taxon>
        <taxon>Salinispirillum</taxon>
    </lineage>
</organism>
<comment type="similarity">
    <text evidence="1">Belongs to the protein kinase superfamily. ADCK protein kinase family.</text>
</comment>
<keyword evidence="3" id="KW-0547">Nucleotide-binding</keyword>
<dbReference type="GO" id="GO:0016301">
    <property type="term" value="F:kinase activity"/>
    <property type="evidence" value="ECO:0007669"/>
    <property type="project" value="UniProtKB-KW"/>
</dbReference>
<proteinExistence type="inferred from homology"/>
<name>A0AB38YEW7_9GAMM</name>
<dbReference type="InterPro" id="IPR011009">
    <property type="entry name" value="Kinase-like_dom_sf"/>
</dbReference>
<evidence type="ECO:0000256" key="1">
    <source>
        <dbReference type="ARBA" id="ARBA00009670"/>
    </source>
</evidence>
<keyword evidence="4" id="KW-0067">ATP-binding</keyword>
<dbReference type="InterPro" id="IPR051409">
    <property type="entry name" value="Atypical_kinase_ADCK"/>
</dbReference>
<dbReference type="Pfam" id="PF03109">
    <property type="entry name" value="ABC1"/>
    <property type="match status" value="1"/>
</dbReference>
<keyword evidence="6" id="KW-0418">Kinase</keyword>
<dbReference type="GO" id="GO:0006744">
    <property type="term" value="P:ubiquinone biosynthetic process"/>
    <property type="evidence" value="ECO:0007669"/>
    <property type="project" value="TreeGrafter"/>
</dbReference>
<gene>
    <name evidence="6" type="ORF">NFC81_14210</name>
</gene>
<dbReference type="PANTHER" id="PTHR43851">
    <property type="match status" value="1"/>
</dbReference>
<evidence type="ECO:0000256" key="4">
    <source>
        <dbReference type="ARBA" id="ARBA00022840"/>
    </source>
</evidence>
<accession>A0AB38YEW7</accession>